<sequence length="291" mass="30978">MRLLSLILFWLISSLPLAAETVRLGDRSYEIALPANPRGAPMILALHGGGGNPDQFASASGLARAAVGRGYAVIFPAGSVRFGGEKLLTWNGGYCCGYAARARVDDQAFLKAVIKDAQDRFGLDGSRVYLTGMSNGSIMVETFAALNPGLVRAVAGVAGTMDTRRIRVAGQVPLLVIHGTADDNVPYDGGVGNVSISRTSFASVDSVVAAFLAPWGRGLKVTERQIDRRRNDGTSVTVTDHMKGRTVVLRLMTVVGGGHHWPGGRKARMDSGKTEEIDANTEILRFFALHP</sequence>
<feature type="chain" id="PRO_5019168969" description="Polyhydroxybutyrate depolymerase" evidence="3">
    <location>
        <begin position="19"/>
        <end position="291"/>
    </location>
</feature>
<gene>
    <name evidence="4" type="ORF">EI545_01805</name>
</gene>
<dbReference type="InterPro" id="IPR050955">
    <property type="entry name" value="Plant_Biomass_Hydrol_Est"/>
</dbReference>
<evidence type="ECO:0000256" key="1">
    <source>
        <dbReference type="ARBA" id="ARBA00022729"/>
    </source>
</evidence>
<name>A0A3S8U257_9RHOB</name>
<keyword evidence="5" id="KW-1185">Reference proteome</keyword>
<dbReference type="Proteomes" id="UP000282002">
    <property type="component" value="Chromosome"/>
</dbReference>
<reference evidence="4 5" key="1">
    <citation type="submission" date="2018-12" db="EMBL/GenBank/DDBJ databases">
        <title>Complete genome sequencing of Tabrizicola sp. K13M18.</title>
        <authorList>
            <person name="Bae J.-W."/>
        </authorList>
    </citation>
    <scope>NUCLEOTIDE SEQUENCE [LARGE SCALE GENOMIC DNA]</scope>
    <source>
        <strain evidence="4 5">K13M18</strain>
    </source>
</reference>
<evidence type="ECO:0008006" key="6">
    <source>
        <dbReference type="Google" id="ProtNLM"/>
    </source>
</evidence>
<dbReference type="SUPFAM" id="SSF53474">
    <property type="entry name" value="alpha/beta-Hydrolases"/>
    <property type="match status" value="1"/>
</dbReference>
<evidence type="ECO:0000313" key="4">
    <source>
        <dbReference type="EMBL" id="AZL57687.1"/>
    </source>
</evidence>
<dbReference type="PANTHER" id="PTHR43037">
    <property type="entry name" value="UNNAMED PRODUCT-RELATED"/>
    <property type="match status" value="1"/>
</dbReference>
<dbReference type="InterPro" id="IPR010126">
    <property type="entry name" value="Esterase_phb"/>
</dbReference>
<dbReference type="PANTHER" id="PTHR43037:SF5">
    <property type="entry name" value="FERULOYL ESTERASE"/>
    <property type="match status" value="1"/>
</dbReference>
<accession>A0A3S8U257</accession>
<evidence type="ECO:0000313" key="5">
    <source>
        <dbReference type="Proteomes" id="UP000282002"/>
    </source>
</evidence>
<feature type="signal peptide" evidence="3">
    <location>
        <begin position="1"/>
        <end position="18"/>
    </location>
</feature>
<dbReference type="GO" id="GO:0016787">
    <property type="term" value="F:hydrolase activity"/>
    <property type="evidence" value="ECO:0007669"/>
    <property type="project" value="UniProtKB-KW"/>
</dbReference>
<dbReference type="GO" id="GO:0005576">
    <property type="term" value="C:extracellular region"/>
    <property type="evidence" value="ECO:0007669"/>
    <property type="project" value="InterPro"/>
</dbReference>
<dbReference type="Pfam" id="PF10503">
    <property type="entry name" value="Esterase_PHB"/>
    <property type="match status" value="1"/>
</dbReference>
<dbReference type="EMBL" id="CP034328">
    <property type="protein sequence ID" value="AZL57687.1"/>
    <property type="molecule type" value="Genomic_DNA"/>
</dbReference>
<dbReference type="Gene3D" id="3.40.50.1820">
    <property type="entry name" value="alpha/beta hydrolase"/>
    <property type="match status" value="1"/>
</dbReference>
<keyword evidence="2" id="KW-0378">Hydrolase</keyword>
<keyword evidence="1 3" id="KW-0732">Signal</keyword>
<organism evidence="4 5">
    <name type="scientific">Tabrizicola piscis</name>
    <dbReference type="NCBI Taxonomy" id="2494374"/>
    <lineage>
        <taxon>Bacteria</taxon>
        <taxon>Pseudomonadati</taxon>
        <taxon>Pseudomonadota</taxon>
        <taxon>Alphaproteobacteria</taxon>
        <taxon>Rhodobacterales</taxon>
        <taxon>Paracoccaceae</taxon>
        <taxon>Tabrizicola</taxon>
    </lineage>
</organism>
<dbReference type="OrthoDB" id="9767239at2"/>
<evidence type="ECO:0000256" key="3">
    <source>
        <dbReference type="SAM" id="SignalP"/>
    </source>
</evidence>
<dbReference type="AlphaFoldDB" id="A0A3S8U257"/>
<evidence type="ECO:0000256" key="2">
    <source>
        <dbReference type="ARBA" id="ARBA00022801"/>
    </source>
</evidence>
<dbReference type="RefSeq" id="WP_125323875.1">
    <property type="nucleotide sequence ID" value="NZ_CP034328.1"/>
</dbReference>
<proteinExistence type="predicted"/>
<protein>
    <recommendedName>
        <fullName evidence="6">Polyhydroxybutyrate depolymerase</fullName>
    </recommendedName>
</protein>
<dbReference type="KEGG" id="taw:EI545_01805"/>
<dbReference type="InterPro" id="IPR029058">
    <property type="entry name" value="AB_hydrolase_fold"/>
</dbReference>